<sequence>MDGNSRKSTFADLKITKVIAGGKEVFDGSVIFYPRANFTITGPGNAILQLLIDGVAKHNSQTNAAGDGFFLVDNLPEGLHEYRLAHEEDEPSDPFALTSVVTKPFIQTLEDSSGPVENGGQTEETDLLIKGFAKEGQIKILNGADVEPIATFEVERDRSWGGNLNLTTGQVYSLKARADDRKDSDIYTVTVGKVSENEVKITSLEDSTGAIADGGTTADTKLKISGSAEDGEIKLLEGANTEPVATFTAADGVWGGDFELAAGETYVLKAQAEGGEESGTYTVTVSKTPGGEVKIIRIEDSEGTLVPDKGTTADTKLKIMGSAEDGYITLLTDGDLEPIDTYMVMDGSWSGELELADGQTYALKAQADDGQESEVYTVIISEAPGDRVSITALTGESGRVFHLTVTTDTELTITGTASSSKVEVMDIGGVIKTIDVLNGNWEGELAFSSDTRHILAAKSPTGVPGQHIEFYVGEAKQPEITRIQEIGGDGKDLQDGDETTVTTLSFTGKAAGHFVGTLRNGETTVMPFYVDLDSSWQATASLLEPGVYVFKAVARFGSESAPITITVKAPENLEARQER</sequence>
<reference evidence="1 2" key="1">
    <citation type="journal article" date="2020" name="Microorganisms">
        <title>Reliable Identification of Environmental Pseudomonas Isolates Using the rpoD Gene.</title>
        <authorList>
            <consortium name="The Broad Institute Genome Sequencing Platform"/>
            <person name="Girard L."/>
            <person name="Lood C."/>
            <person name="Rokni-Zadeh H."/>
            <person name="van Noort V."/>
            <person name="Lavigne R."/>
            <person name="De Mot R."/>
        </authorList>
    </citation>
    <scope>NUCLEOTIDE SEQUENCE [LARGE SCALE GENOMIC DNA]</scope>
    <source>
        <strain evidence="1 2">SWRI65</strain>
    </source>
</reference>
<gene>
    <name evidence="1" type="ORF">HU739_014785</name>
</gene>
<proteinExistence type="predicted"/>
<reference evidence="1 2" key="2">
    <citation type="journal article" date="2021" name="Microorganisms">
        <title>The Ever-Expanding Pseudomonas Genus: Description of 43 New Species and Partition of the Pseudomonas putida Group.</title>
        <authorList>
            <person name="Girard L."/>
            <person name="Lood C."/>
            <person name="Hofte M."/>
            <person name="Vandamme P."/>
            <person name="Rokni-Zadeh H."/>
            <person name="van Noort V."/>
            <person name="Lavigne R."/>
            <person name="De Mot R."/>
        </authorList>
    </citation>
    <scope>NUCLEOTIDE SEQUENCE [LARGE SCALE GENOMIC DNA]</scope>
    <source>
        <strain evidence="1 2">SWRI65</strain>
    </source>
</reference>
<dbReference type="KEGG" id="phv:HU739_014785"/>
<name>A0A9E6NVB7_9PSED</name>
<dbReference type="EMBL" id="CP077091">
    <property type="protein sequence ID" value="QXI15189.1"/>
    <property type="molecule type" value="Genomic_DNA"/>
</dbReference>
<evidence type="ECO:0000313" key="2">
    <source>
        <dbReference type="Proteomes" id="UP000631521"/>
    </source>
</evidence>
<evidence type="ECO:0000313" key="1">
    <source>
        <dbReference type="EMBL" id="QXI15189.1"/>
    </source>
</evidence>
<organism evidence="1 2">
    <name type="scientific">Pseudomonas hamedanensis</name>
    <dbReference type="NCBI Taxonomy" id="2745504"/>
    <lineage>
        <taxon>Bacteria</taxon>
        <taxon>Pseudomonadati</taxon>
        <taxon>Pseudomonadota</taxon>
        <taxon>Gammaproteobacteria</taxon>
        <taxon>Pseudomonadales</taxon>
        <taxon>Pseudomonadaceae</taxon>
        <taxon>Pseudomonas</taxon>
    </lineage>
</organism>
<dbReference type="Proteomes" id="UP000631521">
    <property type="component" value="Chromosome"/>
</dbReference>
<keyword evidence="2" id="KW-1185">Reference proteome</keyword>
<dbReference type="RefSeq" id="WP_186547613.1">
    <property type="nucleotide sequence ID" value="NZ_CP077091.1"/>
</dbReference>
<dbReference type="SUPFAM" id="SSF82171">
    <property type="entry name" value="DPP6 N-terminal domain-like"/>
    <property type="match status" value="1"/>
</dbReference>
<protein>
    <recommendedName>
        <fullName evidence="3">Bacterial Ig-like domain-containing protein</fullName>
    </recommendedName>
</protein>
<dbReference type="AlphaFoldDB" id="A0A9E6NVB7"/>
<evidence type="ECO:0008006" key="3">
    <source>
        <dbReference type="Google" id="ProtNLM"/>
    </source>
</evidence>
<accession>A0A9E6NVB7</accession>